<evidence type="ECO:0000313" key="1">
    <source>
        <dbReference type="EMBL" id="KAH3697895.1"/>
    </source>
</evidence>
<sequence>MAHSLVQTITADENKKQFAMACLVSAQEIASNDFSFLENFKKYIQFLATKPVDQIPLSDGYFMNERSIYLRNNDNHGEARLLDQDGELRREITSEPHKIVNECNTFLQDMELSFRKQFGDSMTPYLLLWARKDLIHFKMQIHGVISGCAC</sequence>
<reference evidence="1" key="1">
    <citation type="journal article" date="2019" name="bioRxiv">
        <title>The Genome of the Zebra Mussel, Dreissena polymorpha: A Resource for Invasive Species Research.</title>
        <authorList>
            <person name="McCartney M.A."/>
            <person name="Auch B."/>
            <person name="Kono T."/>
            <person name="Mallez S."/>
            <person name="Zhang Y."/>
            <person name="Obille A."/>
            <person name="Becker A."/>
            <person name="Abrahante J.E."/>
            <person name="Garbe J."/>
            <person name="Badalamenti J.P."/>
            <person name="Herman A."/>
            <person name="Mangelson H."/>
            <person name="Liachko I."/>
            <person name="Sullivan S."/>
            <person name="Sone E.D."/>
            <person name="Koren S."/>
            <person name="Silverstein K.A.T."/>
            <person name="Beckman K.B."/>
            <person name="Gohl D.M."/>
        </authorList>
    </citation>
    <scope>NUCLEOTIDE SEQUENCE</scope>
    <source>
        <strain evidence="1">Duluth1</strain>
        <tissue evidence="1">Whole animal</tissue>
    </source>
</reference>
<protein>
    <submittedName>
        <fullName evidence="1">Uncharacterized protein</fullName>
    </submittedName>
</protein>
<dbReference type="Proteomes" id="UP000828390">
    <property type="component" value="Unassembled WGS sequence"/>
</dbReference>
<comment type="caution">
    <text evidence="1">The sequence shown here is derived from an EMBL/GenBank/DDBJ whole genome shotgun (WGS) entry which is preliminary data.</text>
</comment>
<dbReference type="AlphaFoldDB" id="A0A9D3YCP2"/>
<proteinExistence type="predicted"/>
<gene>
    <name evidence="1" type="ORF">DPMN_085407</name>
</gene>
<dbReference type="EMBL" id="JAIWYP010000016">
    <property type="protein sequence ID" value="KAH3697895.1"/>
    <property type="molecule type" value="Genomic_DNA"/>
</dbReference>
<reference evidence="1" key="2">
    <citation type="submission" date="2020-11" db="EMBL/GenBank/DDBJ databases">
        <authorList>
            <person name="McCartney M.A."/>
            <person name="Auch B."/>
            <person name="Kono T."/>
            <person name="Mallez S."/>
            <person name="Becker A."/>
            <person name="Gohl D.M."/>
            <person name="Silverstein K.A.T."/>
            <person name="Koren S."/>
            <person name="Bechman K.B."/>
            <person name="Herman A."/>
            <person name="Abrahante J.E."/>
            <person name="Garbe J."/>
        </authorList>
    </citation>
    <scope>NUCLEOTIDE SEQUENCE</scope>
    <source>
        <strain evidence="1">Duluth1</strain>
        <tissue evidence="1">Whole animal</tissue>
    </source>
</reference>
<keyword evidence="2" id="KW-1185">Reference proteome</keyword>
<accession>A0A9D3YCP2</accession>
<name>A0A9D3YCP2_DREPO</name>
<organism evidence="1 2">
    <name type="scientific">Dreissena polymorpha</name>
    <name type="common">Zebra mussel</name>
    <name type="synonym">Mytilus polymorpha</name>
    <dbReference type="NCBI Taxonomy" id="45954"/>
    <lineage>
        <taxon>Eukaryota</taxon>
        <taxon>Metazoa</taxon>
        <taxon>Spiralia</taxon>
        <taxon>Lophotrochozoa</taxon>
        <taxon>Mollusca</taxon>
        <taxon>Bivalvia</taxon>
        <taxon>Autobranchia</taxon>
        <taxon>Heteroconchia</taxon>
        <taxon>Euheterodonta</taxon>
        <taxon>Imparidentia</taxon>
        <taxon>Neoheterodontei</taxon>
        <taxon>Myida</taxon>
        <taxon>Dreissenoidea</taxon>
        <taxon>Dreissenidae</taxon>
        <taxon>Dreissena</taxon>
    </lineage>
</organism>
<evidence type="ECO:0000313" key="2">
    <source>
        <dbReference type="Proteomes" id="UP000828390"/>
    </source>
</evidence>